<dbReference type="EMBL" id="JABMIG020000187">
    <property type="protein sequence ID" value="KAL3786810.1"/>
    <property type="molecule type" value="Genomic_DNA"/>
</dbReference>
<name>A0ABD3PK91_9STRA</name>
<evidence type="ECO:0000313" key="3">
    <source>
        <dbReference type="EMBL" id="KAL3786810.1"/>
    </source>
</evidence>
<organism evidence="3 4">
    <name type="scientific">Cyclotella cryptica</name>
    <dbReference type="NCBI Taxonomy" id="29204"/>
    <lineage>
        <taxon>Eukaryota</taxon>
        <taxon>Sar</taxon>
        <taxon>Stramenopiles</taxon>
        <taxon>Ochrophyta</taxon>
        <taxon>Bacillariophyta</taxon>
        <taxon>Coscinodiscophyceae</taxon>
        <taxon>Thalassiosirophycidae</taxon>
        <taxon>Stephanodiscales</taxon>
        <taxon>Stephanodiscaceae</taxon>
        <taxon>Cyclotella</taxon>
    </lineage>
</organism>
<dbReference type="AlphaFoldDB" id="A0ABD3PK91"/>
<evidence type="ECO:0000256" key="1">
    <source>
        <dbReference type="SAM" id="MobiDB-lite"/>
    </source>
</evidence>
<accession>A0ABD3PK91</accession>
<sequence>MIKTISQHMRRPPVTVLGLKLFLGTGICLFVGIQVRLLAYSSHSLFVDTLIADFAPIPISTLNSTGVQHLMKKSPIFLFGHSTGHSGSGTFHESMSQPGCPWNVTVDKFEYTVKEERNLIHDTKCSLTHNKLIPRIISLIKNSKSVVDDDRISSPSESIAMQREGINPGGIAYIDLGHFHNGGRTLECLAKELGERSVFIHIRRNRYSIARSFTPTRNDSLSENDYSDQMRLNRLKEIRNRGKRDTLPKHIQNKCRVDDDQSPAGNYFHHLRRKRSHDDKKFYQRRHEDDDYVIDEEAMKRRLRPHHRSYRTKHSRLRGQSLDDEMEDDSALEKQRLPKTPCLAQNIVNGKNVSHPGVAICPRSTEGRGPVNLPISSDEVWDSLSPFQKFLWYADEMEHRWNTLQKMFYTNHTISSDVRRHVPGGHGIPTFIEVTWDSEGELHDGVNWVREQLGCSPAMYVINSHPHVHHRKYTLNCSQFIWEDLEYRKKMNFSSEIADVLFPRHLPQHVDNAACSENRHELQRIIRDYSEFHGIPFNPELWKLPHN</sequence>
<proteinExistence type="predicted"/>
<keyword evidence="2" id="KW-1133">Transmembrane helix</keyword>
<feature type="compositionally biased region" description="Basic residues" evidence="1">
    <location>
        <begin position="307"/>
        <end position="317"/>
    </location>
</feature>
<evidence type="ECO:0000313" key="4">
    <source>
        <dbReference type="Proteomes" id="UP001516023"/>
    </source>
</evidence>
<gene>
    <name evidence="3" type="ORF">HJC23_008084</name>
</gene>
<feature type="region of interest" description="Disordered" evidence="1">
    <location>
        <begin position="307"/>
        <end position="329"/>
    </location>
</feature>
<protein>
    <submittedName>
        <fullName evidence="3">Uncharacterized protein</fullName>
    </submittedName>
</protein>
<keyword evidence="2" id="KW-0812">Transmembrane</keyword>
<keyword evidence="2" id="KW-0472">Membrane</keyword>
<reference evidence="3 4" key="1">
    <citation type="journal article" date="2020" name="G3 (Bethesda)">
        <title>Improved Reference Genome for Cyclotella cryptica CCMP332, a Model for Cell Wall Morphogenesis, Salinity Adaptation, and Lipid Production in Diatoms (Bacillariophyta).</title>
        <authorList>
            <person name="Roberts W.R."/>
            <person name="Downey K.M."/>
            <person name="Ruck E.C."/>
            <person name="Traller J.C."/>
            <person name="Alverson A.J."/>
        </authorList>
    </citation>
    <scope>NUCLEOTIDE SEQUENCE [LARGE SCALE GENOMIC DNA]</scope>
    <source>
        <strain evidence="3 4">CCMP332</strain>
    </source>
</reference>
<feature type="transmembrane region" description="Helical" evidence="2">
    <location>
        <begin position="21"/>
        <end position="40"/>
    </location>
</feature>
<dbReference type="Proteomes" id="UP001516023">
    <property type="component" value="Unassembled WGS sequence"/>
</dbReference>
<evidence type="ECO:0000256" key="2">
    <source>
        <dbReference type="SAM" id="Phobius"/>
    </source>
</evidence>
<keyword evidence="4" id="KW-1185">Reference proteome</keyword>
<comment type="caution">
    <text evidence="3">The sequence shown here is derived from an EMBL/GenBank/DDBJ whole genome shotgun (WGS) entry which is preliminary data.</text>
</comment>